<dbReference type="PATRIC" id="fig|226910.6.peg.216"/>
<comment type="caution">
    <text evidence="1">The sequence shown here is derived from an EMBL/GenBank/DDBJ whole genome shotgun (WGS) entry which is preliminary data.</text>
</comment>
<proteinExistence type="predicted"/>
<dbReference type="STRING" id="226910.UCMB321_0215"/>
<gene>
    <name evidence="1" type="ORF">UCMB321_0215</name>
</gene>
<keyword evidence="2" id="KW-1185">Reference proteome</keyword>
<organism evidence="1 2">
    <name type="scientific">Pseudomonas batumici</name>
    <dbReference type="NCBI Taxonomy" id="226910"/>
    <lineage>
        <taxon>Bacteria</taxon>
        <taxon>Pseudomonadati</taxon>
        <taxon>Pseudomonadota</taxon>
        <taxon>Gammaproteobacteria</taxon>
        <taxon>Pseudomonadales</taxon>
        <taxon>Pseudomonadaceae</taxon>
        <taxon>Pseudomonas</taxon>
    </lineage>
</organism>
<evidence type="ECO:0000313" key="2">
    <source>
        <dbReference type="Proteomes" id="UP000031535"/>
    </source>
</evidence>
<accession>A0A0C2F478</accession>
<dbReference type="AlphaFoldDB" id="A0A0C2F478"/>
<evidence type="ECO:0000313" key="1">
    <source>
        <dbReference type="EMBL" id="KIH85848.1"/>
    </source>
</evidence>
<name>A0A0C2F478_9PSED</name>
<protein>
    <submittedName>
        <fullName evidence="1">Uncharacterized protein</fullName>
    </submittedName>
</protein>
<sequence length="58" mass="6561">MTATLCTGITRADKYGEWSEHVGGACSEEKKTSLWRGRVSSFTLRPSPLPWVRHVDIR</sequence>
<dbReference type="Proteomes" id="UP000031535">
    <property type="component" value="Unassembled WGS sequence"/>
</dbReference>
<dbReference type="EMBL" id="JXDG01000003">
    <property type="protein sequence ID" value="KIH85848.1"/>
    <property type="molecule type" value="Genomic_DNA"/>
</dbReference>
<reference evidence="1 2" key="1">
    <citation type="submission" date="2015-01" db="EMBL/GenBank/DDBJ databases">
        <title>Complete genome of Pseudomonas batumici UCM B-321 producer of the batumin antibiotic with strong antistaphilococcal and potential anticancer activity.</title>
        <authorList>
            <person name="Klochko V.V."/>
            <person name="Zelena L.B."/>
            <person name="Elena K.A."/>
            <person name="Reva O.N."/>
        </authorList>
    </citation>
    <scope>NUCLEOTIDE SEQUENCE [LARGE SCALE GENOMIC DNA]</scope>
    <source>
        <strain evidence="1 2">UCM B-321</strain>
    </source>
</reference>